<dbReference type="GO" id="GO:0005886">
    <property type="term" value="C:plasma membrane"/>
    <property type="evidence" value="ECO:0007669"/>
    <property type="project" value="TreeGrafter"/>
</dbReference>
<feature type="transmembrane region" description="Helical" evidence="7">
    <location>
        <begin position="12"/>
        <end position="39"/>
    </location>
</feature>
<sequence>MEKGSWDKYRMLLLLVTAYVVMCITVIIGFTGQFFYWLIFDVCSFSKEQSNRKLNVTKSSKPNEYYTLIQKIQPAYPSIDHLNPLWTVRLYAQVMTFLLFYIGDTFGRILSSKINKPSMEHPRLLFFICLARLLFIILFGFCHFPNTNGFPYIFKHDAIYAILVLTFAISHGYCNSLNLMYAPRRVHAQLSSTVGALMTMALTLGTFIGSILSYGIVTMYGDST</sequence>
<reference evidence="8" key="1">
    <citation type="submission" date="2021-02" db="EMBL/GenBank/DDBJ databases">
        <authorList>
            <person name="Nowell W R."/>
        </authorList>
    </citation>
    <scope>NUCLEOTIDE SEQUENCE</scope>
</reference>
<evidence type="ECO:0000256" key="5">
    <source>
        <dbReference type="ARBA" id="ARBA00022989"/>
    </source>
</evidence>
<organism evidence="8 9">
    <name type="scientific">Adineta steineri</name>
    <dbReference type="NCBI Taxonomy" id="433720"/>
    <lineage>
        <taxon>Eukaryota</taxon>
        <taxon>Metazoa</taxon>
        <taxon>Spiralia</taxon>
        <taxon>Gnathifera</taxon>
        <taxon>Rotifera</taxon>
        <taxon>Eurotatoria</taxon>
        <taxon>Bdelloidea</taxon>
        <taxon>Adinetida</taxon>
        <taxon>Adinetidae</taxon>
        <taxon>Adineta</taxon>
    </lineage>
</organism>
<name>A0A814WEK1_9BILA</name>
<dbReference type="OrthoDB" id="46396at2759"/>
<evidence type="ECO:0000256" key="4">
    <source>
        <dbReference type="ARBA" id="ARBA00022692"/>
    </source>
</evidence>
<feature type="transmembrane region" description="Helical" evidence="7">
    <location>
        <begin position="194"/>
        <end position="217"/>
    </location>
</feature>
<evidence type="ECO:0000313" key="8">
    <source>
        <dbReference type="EMBL" id="CAF1200299.1"/>
    </source>
</evidence>
<comment type="similarity">
    <text evidence="2">Belongs to the SLC29A/ENT transporter (TC 2.A.57) family.</text>
</comment>
<feature type="transmembrane region" description="Helical" evidence="7">
    <location>
        <begin position="124"/>
        <end position="146"/>
    </location>
</feature>
<evidence type="ECO:0000256" key="6">
    <source>
        <dbReference type="ARBA" id="ARBA00023136"/>
    </source>
</evidence>
<evidence type="ECO:0000256" key="7">
    <source>
        <dbReference type="SAM" id="Phobius"/>
    </source>
</evidence>
<dbReference type="GO" id="GO:0005337">
    <property type="term" value="F:nucleoside transmembrane transporter activity"/>
    <property type="evidence" value="ECO:0007669"/>
    <property type="project" value="InterPro"/>
</dbReference>
<evidence type="ECO:0000256" key="2">
    <source>
        <dbReference type="ARBA" id="ARBA00007965"/>
    </source>
</evidence>
<gene>
    <name evidence="8" type="ORF">VCS650_LOCUS25584</name>
</gene>
<comment type="caution">
    <text evidence="8">The sequence shown here is derived from an EMBL/GenBank/DDBJ whole genome shotgun (WGS) entry which is preliminary data.</text>
</comment>
<evidence type="ECO:0000256" key="3">
    <source>
        <dbReference type="ARBA" id="ARBA00022448"/>
    </source>
</evidence>
<evidence type="ECO:0000256" key="1">
    <source>
        <dbReference type="ARBA" id="ARBA00004141"/>
    </source>
</evidence>
<dbReference type="Proteomes" id="UP000663891">
    <property type="component" value="Unassembled WGS sequence"/>
</dbReference>
<dbReference type="EMBL" id="CAJNON010000330">
    <property type="protein sequence ID" value="CAF1200299.1"/>
    <property type="molecule type" value="Genomic_DNA"/>
</dbReference>
<accession>A0A814WEK1</accession>
<feature type="transmembrane region" description="Helical" evidence="7">
    <location>
        <begin position="86"/>
        <end position="103"/>
    </location>
</feature>
<dbReference type="InterPro" id="IPR036259">
    <property type="entry name" value="MFS_trans_sf"/>
</dbReference>
<dbReference type="InterPro" id="IPR002259">
    <property type="entry name" value="Eqnu_transpt"/>
</dbReference>
<dbReference type="AlphaFoldDB" id="A0A814WEK1"/>
<keyword evidence="3" id="KW-0813">Transport</keyword>
<proteinExistence type="inferred from homology"/>
<evidence type="ECO:0000313" key="9">
    <source>
        <dbReference type="Proteomes" id="UP000663891"/>
    </source>
</evidence>
<keyword evidence="6 7" id="KW-0472">Membrane</keyword>
<comment type="subcellular location">
    <subcellularLocation>
        <location evidence="1">Membrane</location>
        <topology evidence="1">Multi-pass membrane protein</topology>
    </subcellularLocation>
</comment>
<keyword evidence="4 7" id="KW-0812">Transmembrane</keyword>
<keyword evidence="5 7" id="KW-1133">Transmembrane helix</keyword>
<dbReference type="Pfam" id="PF01733">
    <property type="entry name" value="Nucleoside_tran"/>
    <property type="match status" value="1"/>
</dbReference>
<protein>
    <submittedName>
        <fullName evidence="8">Uncharacterized protein</fullName>
    </submittedName>
</protein>
<feature type="transmembrane region" description="Helical" evidence="7">
    <location>
        <begin position="158"/>
        <end position="182"/>
    </location>
</feature>
<dbReference type="PANTHER" id="PTHR10332">
    <property type="entry name" value="EQUILIBRATIVE NUCLEOSIDE TRANSPORTER"/>
    <property type="match status" value="1"/>
</dbReference>
<dbReference type="PANTHER" id="PTHR10332:SF88">
    <property type="entry name" value="EQUILIBRATIVE NUCLEOSIDE TRANSPORTER 1, ISOFORM A"/>
    <property type="match status" value="1"/>
</dbReference>
<dbReference type="SUPFAM" id="SSF103473">
    <property type="entry name" value="MFS general substrate transporter"/>
    <property type="match status" value="1"/>
</dbReference>